<dbReference type="EMBL" id="CP059833">
    <property type="protein sequence ID" value="QMV85156.1"/>
    <property type="molecule type" value="Genomic_DNA"/>
</dbReference>
<protein>
    <recommendedName>
        <fullName evidence="5">Secreted protein</fullName>
    </recommendedName>
</protein>
<sequence length="181" mass="18909">MKRLTIILLAAALSACSQSEPAPDPQRASEPTTTSASAPASPATVVTTVTEVSQETHIAMASTPPPASSTEEIMEQLRKNPGVGAPITINGQKSTICIYGDGFALKMVAAGENTSCEFAKAVFRAQTDGLNPTGQNVRDYLQSSVDVMSPVTNQSYTMHCSTAPNKLITCLGGNNATVFMI</sequence>
<reference evidence="3 4" key="1">
    <citation type="submission" date="2020-07" db="EMBL/GenBank/DDBJ databases">
        <title>non toxigenic Corynebacterium sp. nov from a clinical source.</title>
        <authorList>
            <person name="Bernier A.-M."/>
            <person name="Bernard K."/>
        </authorList>
    </citation>
    <scope>NUCLEOTIDE SEQUENCE [LARGE SCALE GENOMIC DNA]</scope>
    <source>
        <strain evidence="4">NML 93-0612</strain>
    </source>
</reference>
<evidence type="ECO:0000313" key="4">
    <source>
        <dbReference type="Proteomes" id="UP000515570"/>
    </source>
</evidence>
<keyword evidence="4" id="KW-1185">Reference proteome</keyword>
<feature type="signal peptide" evidence="2">
    <location>
        <begin position="1"/>
        <end position="22"/>
    </location>
</feature>
<dbReference type="AlphaFoldDB" id="A0A7G5FEW5"/>
<keyword evidence="2" id="KW-0732">Signal</keyword>
<evidence type="ECO:0000256" key="1">
    <source>
        <dbReference type="SAM" id="MobiDB-lite"/>
    </source>
</evidence>
<evidence type="ECO:0000313" key="3">
    <source>
        <dbReference type="EMBL" id="QMV85156.1"/>
    </source>
</evidence>
<name>A0A7G5FEW5_9CORY</name>
<evidence type="ECO:0000256" key="2">
    <source>
        <dbReference type="SAM" id="SignalP"/>
    </source>
</evidence>
<dbReference type="PROSITE" id="PS51257">
    <property type="entry name" value="PROKAR_LIPOPROTEIN"/>
    <property type="match status" value="1"/>
</dbReference>
<gene>
    <name evidence="3" type="ORF">HW450_12685</name>
</gene>
<dbReference type="RefSeq" id="WP_182385962.1">
    <property type="nucleotide sequence ID" value="NZ_CP059833.1"/>
</dbReference>
<evidence type="ECO:0008006" key="5">
    <source>
        <dbReference type="Google" id="ProtNLM"/>
    </source>
</evidence>
<feature type="chain" id="PRO_5038349829" description="Secreted protein" evidence="2">
    <location>
        <begin position="23"/>
        <end position="181"/>
    </location>
</feature>
<feature type="compositionally biased region" description="Low complexity" evidence="1">
    <location>
        <begin position="28"/>
        <end position="44"/>
    </location>
</feature>
<organism evidence="3 4">
    <name type="scientific">Corynebacterium hindlerae</name>
    <dbReference type="NCBI Taxonomy" id="699041"/>
    <lineage>
        <taxon>Bacteria</taxon>
        <taxon>Bacillati</taxon>
        <taxon>Actinomycetota</taxon>
        <taxon>Actinomycetes</taxon>
        <taxon>Mycobacteriales</taxon>
        <taxon>Corynebacteriaceae</taxon>
        <taxon>Corynebacterium</taxon>
    </lineage>
</organism>
<proteinExistence type="predicted"/>
<feature type="region of interest" description="Disordered" evidence="1">
    <location>
        <begin position="18"/>
        <end position="44"/>
    </location>
</feature>
<accession>A0A7G5FEW5</accession>
<dbReference type="Proteomes" id="UP000515570">
    <property type="component" value="Chromosome"/>
</dbReference>